<dbReference type="GO" id="GO:0017057">
    <property type="term" value="F:6-phosphogluconolactonase activity"/>
    <property type="evidence" value="ECO:0007669"/>
    <property type="project" value="TreeGrafter"/>
</dbReference>
<dbReference type="InterPro" id="IPR015943">
    <property type="entry name" value="WD40/YVTN_repeat-like_dom_sf"/>
</dbReference>
<evidence type="ECO:0000313" key="2">
    <source>
        <dbReference type="EMBL" id="SVC28554.1"/>
    </source>
</evidence>
<protein>
    <recommendedName>
        <fullName evidence="3">6-phosphogluconolactonase</fullName>
    </recommendedName>
</protein>
<comment type="similarity">
    <text evidence="1">Belongs to the cycloisomerase 2 family.</text>
</comment>
<gene>
    <name evidence="2" type="ORF">METZ01_LOCUS281408</name>
</gene>
<evidence type="ECO:0008006" key="3">
    <source>
        <dbReference type="Google" id="ProtNLM"/>
    </source>
</evidence>
<dbReference type="Gene3D" id="2.130.10.10">
    <property type="entry name" value="YVTN repeat-like/Quinoprotein amine dehydrogenase"/>
    <property type="match status" value="1"/>
</dbReference>
<organism evidence="2">
    <name type="scientific">marine metagenome</name>
    <dbReference type="NCBI Taxonomy" id="408172"/>
    <lineage>
        <taxon>unclassified sequences</taxon>
        <taxon>metagenomes</taxon>
        <taxon>ecological metagenomes</taxon>
    </lineage>
</organism>
<reference evidence="2" key="1">
    <citation type="submission" date="2018-05" db="EMBL/GenBank/DDBJ databases">
        <authorList>
            <person name="Lanie J.A."/>
            <person name="Ng W.-L."/>
            <person name="Kazmierczak K.M."/>
            <person name="Andrzejewski T.M."/>
            <person name="Davidsen T.M."/>
            <person name="Wayne K.J."/>
            <person name="Tettelin H."/>
            <person name="Glass J.I."/>
            <person name="Rusch D."/>
            <person name="Podicherti R."/>
            <person name="Tsui H.-C.T."/>
            <person name="Winkler M.E."/>
        </authorList>
    </citation>
    <scope>NUCLEOTIDE SEQUENCE</scope>
</reference>
<name>A0A382KUU1_9ZZZZ</name>
<dbReference type="EMBL" id="UINC01083138">
    <property type="protein sequence ID" value="SVC28554.1"/>
    <property type="molecule type" value="Genomic_DNA"/>
</dbReference>
<dbReference type="GO" id="GO:0005829">
    <property type="term" value="C:cytosol"/>
    <property type="evidence" value="ECO:0007669"/>
    <property type="project" value="TreeGrafter"/>
</dbReference>
<dbReference type="PANTHER" id="PTHR30344">
    <property type="entry name" value="6-PHOSPHOGLUCONOLACTONASE-RELATED"/>
    <property type="match status" value="1"/>
</dbReference>
<dbReference type="InterPro" id="IPR019405">
    <property type="entry name" value="Lactonase_7-beta_prop"/>
</dbReference>
<evidence type="ECO:0000256" key="1">
    <source>
        <dbReference type="ARBA" id="ARBA00005564"/>
    </source>
</evidence>
<feature type="non-terminal residue" evidence="2">
    <location>
        <position position="348"/>
    </location>
</feature>
<dbReference type="Pfam" id="PF10282">
    <property type="entry name" value="Lactonase"/>
    <property type="match status" value="1"/>
</dbReference>
<dbReference type="InterPro" id="IPR050282">
    <property type="entry name" value="Cycloisomerase_2"/>
</dbReference>
<dbReference type="AlphaFoldDB" id="A0A382KUU1"/>
<dbReference type="InterPro" id="IPR011048">
    <property type="entry name" value="Haem_d1_sf"/>
</dbReference>
<sequence length="348" mass="38327">MDSNHKGHEYVVYVGTYTDKNDPEDPASKSEGIYSFKTDSLTGAFTPISTTTNIKNPTFITIDDNQDYLYSVTETGMESDNSTGNIYSYKIDKHTARLDFVNTQPTNGLGPCYISINSKEPKCIVTANYGSGSVALFPILENGSVGNLSGFNEHEGSGVNRDRQEAPHAHFADYFTLGKDKTYVFSADLGADKLYLYKIQTDTLKLSLIQEIKMHDGAGPRHLTYDNSKRYIYLLNELDSTVTVFDWDKNMEIIQTVTALPKGYSGESYAADIHISPSGNFLLATNRGDDSIAVFSIEESTGKIQIVGHTSTQGVHPRNFAIIEGAETDISLVFVANQDSNNIVTLKL</sequence>
<proteinExistence type="inferred from homology"/>
<dbReference type="SUPFAM" id="SSF51004">
    <property type="entry name" value="C-terminal (heme d1) domain of cytochrome cd1-nitrite reductase"/>
    <property type="match status" value="1"/>
</dbReference>
<dbReference type="PANTHER" id="PTHR30344:SF1">
    <property type="entry name" value="6-PHOSPHOGLUCONOLACTONASE"/>
    <property type="match status" value="1"/>
</dbReference>
<accession>A0A382KUU1</accession>